<dbReference type="GO" id="GO:0004534">
    <property type="term" value="F:5'-3' RNA exonuclease activity"/>
    <property type="evidence" value="ECO:0007669"/>
    <property type="project" value="TreeGrafter"/>
</dbReference>
<dbReference type="AlphaFoldDB" id="A0A645HT95"/>
<organism evidence="1">
    <name type="scientific">bioreactor metagenome</name>
    <dbReference type="NCBI Taxonomy" id="1076179"/>
    <lineage>
        <taxon>unclassified sequences</taxon>
        <taxon>metagenomes</taxon>
        <taxon>ecological metagenomes</taxon>
    </lineage>
</organism>
<dbReference type="PANTHER" id="PTHR42924:SF3">
    <property type="entry name" value="POLYMERASE_HISTIDINOL PHOSPHATASE N-TERMINAL DOMAIN-CONTAINING PROTEIN"/>
    <property type="match status" value="1"/>
</dbReference>
<protein>
    <recommendedName>
        <fullName evidence="2">3',5'-nucleoside bisphosphate phosphatase</fullName>
    </recommendedName>
</protein>
<dbReference type="SUPFAM" id="SSF89550">
    <property type="entry name" value="PHP domain-like"/>
    <property type="match status" value="1"/>
</dbReference>
<dbReference type="Gene3D" id="3.20.20.140">
    <property type="entry name" value="Metal-dependent hydrolases"/>
    <property type="match status" value="1"/>
</dbReference>
<dbReference type="PANTHER" id="PTHR42924">
    <property type="entry name" value="EXONUCLEASE"/>
    <property type="match status" value="1"/>
</dbReference>
<proteinExistence type="predicted"/>
<evidence type="ECO:0000313" key="1">
    <source>
        <dbReference type="EMBL" id="MPN39374.1"/>
    </source>
</evidence>
<accession>A0A645HT95</accession>
<evidence type="ECO:0008006" key="2">
    <source>
        <dbReference type="Google" id="ProtNLM"/>
    </source>
</evidence>
<comment type="caution">
    <text evidence="1">The sequence shown here is derived from an EMBL/GenBank/DDBJ whole genome shotgun (WGS) entry which is preliminary data.</text>
</comment>
<gene>
    <name evidence="1" type="ORF">SDC9_186902</name>
</gene>
<sequence length="157" mass="17515">MPICYGKALFEDARNKNNKLLEPYRDMDNRLVQFALDWLVSGQPYNVPQELPTAEDVISLIINNGGIPVLAHPAVTLGTNSDDAISKFLGLGVKGIEASTSWHKQEEQDYYLQFCQQRDILATCGSDFHGSSKPHIALGQVENNSNDVVEQLKRLKK</sequence>
<dbReference type="GO" id="GO:0035312">
    <property type="term" value="F:5'-3' DNA exonuclease activity"/>
    <property type="evidence" value="ECO:0007669"/>
    <property type="project" value="TreeGrafter"/>
</dbReference>
<name>A0A645HT95_9ZZZZ</name>
<dbReference type="InterPro" id="IPR016195">
    <property type="entry name" value="Pol/histidinol_Pase-like"/>
</dbReference>
<dbReference type="InterPro" id="IPR052018">
    <property type="entry name" value="PHP_domain"/>
</dbReference>
<reference evidence="1" key="1">
    <citation type="submission" date="2019-08" db="EMBL/GenBank/DDBJ databases">
        <authorList>
            <person name="Kucharzyk K."/>
            <person name="Murdoch R.W."/>
            <person name="Higgins S."/>
            <person name="Loffler F."/>
        </authorList>
    </citation>
    <scope>NUCLEOTIDE SEQUENCE</scope>
</reference>
<dbReference type="EMBL" id="VSSQ01095142">
    <property type="protein sequence ID" value="MPN39374.1"/>
    <property type="molecule type" value="Genomic_DNA"/>
</dbReference>